<gene>
    <name evidence="4" type="ORF">CONPUDRAFT_168982</name>
</gene>
<comment type="caution">
    <text evidence="4">The sequence shown here is derived from an EMBL/GenBank/DDBJ whole genome shotgun (WGS) entry which is preliminary data.</text>
</comment>
<dbReference type="Gene3D" id="3.40.50.1240">
    <property type="entry name" value="Phosphoglycerate mutase-like"/>
    <property type="match status" value="1"/>
</dbReference>
<dbReference type="SUPFAM" id="SSF53254">
    <property type="entry name" value="Phosphoglycerate mutase-like"/>
    <property type="match status" value="2"/>
</dbReference>
<dbReference type="PANTHER" id="PTHR20963:SF24">
    <property type="entry name" value="3-PHYTASE B"/>
    <property type="match status" value="1"/>
</dbReference>
<feature type="compositionally biased region" description="Acidic residues" evidence="2">
    <location>
        <begin position="479"/>
        <end position="488"/>
    </location>
</feature>
<dbReference type="EMBL" id="JH711586">
    <property type="protein sequence ID" value="EIW76440.1"/>
    <property type="molecule type" value="Genomic_DNA"/>
</dbReference>
<name>A0A5M3MC73_CONPW</name>
<dbReference type="PANTHER" id="PTHR20963">
    <property type="entry name" value="MULTIPLE INOSITOL POLYPHOSPHATE PHOSPHATASE-RELATED"/>
    <property type="match status" value="1"/>
</dbReference>
<feature type="region of interest" description="Disordered" evidence="2">
    <location>
        <begin position="336"/>
        <end position="355"/>
    </location>
</feature>
<evidence type="ECO:0000313" key="4">
    <source>
        <dbReference type="EMBL" id="EIW76440.1"/>
    </source>
</evidence>
<dbReference type="RefSeq" id="XP_007773663.1">
    <property type="nucleotide sequence ID" value="XM_007775473.1"/>
</dbReference>
<keyword evidence="3" id="KW-0812">Transmembrane</keyword>
<evidence type="ECO:0000256" key="3">
    <source>
        <dbReference type="SAM" id="Phobius"/>
    </source>
</evidence>
<keyword evidence="3" id="KW-0472">Membrane</keyword>
<dbReference type="InterPro" id="IPR029033">
    <property type="entry name" value="His_PPase_superfam"/>
</dbReference>
<dbReference type="KEGG" id="cput:CONPUDRAFT_168982"/>
<protein>
    <submittedName>
        <fullName evidence="4">Phosphoglycerate mutase-like protein</fullName>
    </submittedName>
</protein>
<sequence>MTYTTDRQPSPCLKTSKEASTHFHHGDDPERASLLDPTSPARPSRRPFRARAPLLAILLLIPLALWGARHLPHLPRSSRPPVQLADMAKNASLQDEWEAIQNETASLGIARGVQRSWSNYSPYYPAGSYESPPEGCVVDQVHLLQRHGARFPTSGSEGRILQALGKLKAAAPYEDPAFAFLERFRWMLGQADLIPLGAAQSFDAGGVHYSRYAHLVGPEYNADQMPFVRASDASRVVDSAHNWSAGFAAASGNRWHPLLSVIIDENVGANNTLDDNWCPAHNADRGPETAFLIRGLSAALERIHRIAPKATTFDTDDVRELLGACAFDTLARWVPDPSSSPSAPEDGYSSSGGHGSPSPLCALFSPSFESDDESNEWASYARAADIEKWFDVGPGNKLGPVQGVGYIAELLARLTDKPVEDGTSTDAGLYFPLGRRMYVDFSHEGAMNAVYAAMGLFYDAEEGVAVSGLKDGGIWAGEGEGEGEEDGGAEVAKKKHKHKNKEAEKKDRKRASKVPETWRARDMVPFSGRMVVERLKCDASYAPSSPSNDDMGDLDFEDELDSNSDLDAVKKKKDKYPDTYVRVLVDDALQPLAFCGAGEDGVCSLKKFVKSQKFARKTGQKRWEKCFACKSGIKKRKNKC</sequence>
<evidence type="ECO:0000313" key="5">
    <source>
        <dbReference type="Proteomes" id="UP000053558"/>
    </source>
</evidence>
<dbReference type="OrthoDB" id="6509975at2759"/>
<proteinExistence type="predicted"/>
<dbReference type="InterPro" id="IPR000560">
    <property type="entry name" value="His_Pase_clade-2"/>
</dbReference>
<accession>A0A5M3MC73</accession>
<dbReference type="Proteomes" id="UP000053558">
    <property type="component" value="Unassembled WGS sequence"/>
</dbReference>
<dbReference type="InterPro" id="IPR033379">
    <property type="entry name" value="Acid_Pase_AS"/>
</dbReference>
<feature type="transmembrane region" description="Helical" evidence="3">
    <location>
        <begin position="52"/>
        <end position="71"/>
    </location>
</feature>
<feature type="compositionally biased region" description="Low complexity" evidence="2">
    <location>
        <begin position="336"/>
        <end position="349"/>
    </location>
</feature>
<keyword evidence="1" id="KW-0378">Hydrolase</keyword>
<evidence type="ECO:0000256" key="2">
    <source>
        <dbReference type="SAM" id="MobiDB-lite"/>
    </source>
</evidence>
<dbReference type="PROSITE" id="PS00616">
    <property type="entry name" value="HIS_ACID_PHOSPHAT_1"/>
    <property type="match status" value="1"/>
</dbReference>
<feature type="region of interest" description="Disordered" evidence="2">
    <location>
        <begin position="477"/>
        <end position="514"/>
    </location>
</feature>
<feature type="compositionally biased region" description="Basic and acidic residues" evidence="2">
    <location>
        <begin position="15"/>
        <end position="33"/>
    </location>
</feature>
<evidence type="ECO:0000256" key="1">
    <source>
        <dbReference type="ARBA" id="ARBA00022801"/>
    </source>
</evidence>
<keyword evidence="5" id="KW-1185">Reference proteome</keyword>
<dbReference type="CDD" id="cd07061">
    <property type="entry name" value="HP_HAP_like"/>
    <property type="match status" value="1"/>
</dbReference>
<reference evidence="5" key="1">
    <citation type="journal article" date="2012" name="Science">
        <title>The Paleozoic origin of enzymatic lignin decomposition reconstructed from 31 fungal genomes.</title>
        <authorList>
            <person name="Floudas D."/>
            <person name="Binder M."/>
            <person name="Riley R."/>
            <person name="Barry K."/>
            <person name="Blanchette R.A."/>
            <person name="Henrissat B."/>
            <person name="Martinez A.T."/>
            <person name="Otillar R."/>
            <person name="Spatafora J.W."/>
            <person name="Yadav J.S."/>
            <person name="Aerts A."/>
            <person name="Benoit I."/>
            <person name="Boyd A."/>
            <person name="Carlson A."/>
            <person name="Copeland A."/>
            <person name="Coutinho P.M."/>
            <person name="de Vries R.P."/>
            <person name="Ferreira P."/>
            <person name="Findley K."/>
            <person name="Foster B."/>
            <person name="Gaskell J."/>
            <person name="Glotzer D."/>
            <person name="Gorecki P."/>
            <person name="Heitman J."/>
            <person name="Hesse C."/>
            <person name="Hori C."/>
            <person name="Igarashi K."/>
            <person name="Jurgens J.A."/>
            <person name="Kallen N."/>
            <person name="Kersten P."/>
            <person name="Kohler A."/>
            <person name="Kuees U."/>
            <person name="Kumar T.K.A."/>
            <person name="Kuo A."/>
            <person name="LaButti K."/>
            <person name="Larrondo L.F."/>
            <person name="Lindquist E."/>
            <person name="Ling A."/>
            <person name="Lombard V."/>
            <person name="Lucas S."/>
            <person name="Lundell T."/>
            <person name="Martin R."/>
            <person name="McLaughlin D.J."/>
            <person name="Morgenstern I."/>
            <person name="Morin E."/>
            <person name="Murat C."/>
            <person name="Nagy L.G."/>
            <person name="Nolan M."/>
            <person name="Ohm R.A."/>
            <person name="Patyshakuliyeva A."/>
            <person name="Rokas A."/>
            <person name="Ruiz-Duenas F.J."/>
            <person name="Sabat G."/>
            <person name="Salamov A."/>
            <person name="Samejima M."/>
            <person name="Schmutz J."/>
            <person name="Slot J.C."/>
            <person name="St John F."/>
            <person name="Stenlid J."/>
            <person name="Sun H."/>
            <person name="Sun S."/>
            <person name="Syed K."/>
            <person name="Tsang A."/>
            <person name="Wiebenga A."/>
            <person name="Young D."/>
            <person name="Pisabarro A."/>
            <person name="Eastwood D.C."/>
            <person name="Martin F."/>
            <person name="Cullen D."/>
            <person name="Grigoriev I.V."/>
            <person name="Hibbett D.S."/>
        </authorList>
    </citation>
    <scope>NUCLEOTIDE SEQUENCE [LARGE SCALE GENOMIC DNA]</scope>
    <source>
        <strain evidence="5">RWD-64-598 SS2</strain>
    </source>
</reference>
<dbReference type="GO" id="GO:0003993">
    <property type="term" value="F:acid phosphatase activity"/>
    <property type="evidence" value="ECO:0007669"/>
    <property type="project" value="TreeGrafter"/>
</dbReference>
<keyword evidence="3" id="KW-1133">Transmembrane helix</keyword>
<dbReference type="AlphaFoldDB" id="A0A5M3MC73"/>
<organism evidence="4 5">
    <name type="scientific">Coniophora puteana (strain RWD-64-598)</name>
    <name type="common">Brown rot fungus</name>
    <dbReference type="NCBI Taxonomy" id="741705"/>
    <lineage>
        <taxon>Eukaryota</taxon>
        <taxon>Fungi</taxon>
        <taxon>Dikarya</taxon>
        <taxon>Basidiomycota</taxon>
        <taxon>Agaricomycotina</taxon>
        <taxon>Agaricomycetes</taxon>
        <taxon>Agaricomycetidae</taxon>
        <taxon>Boletales</taxon>
        <taxon>Coniophorineae</taxon>
        <taxon>Coniophoraceae</taxon>
        <taxon>Coniophora</taxon>
    </lineage>
</organism>
<dbReference type="GeneID" id="19206122"/>
<dbReference type="Pfam" id="PF00328">
    <property type="entry name" value="His_Phos_2"/>
    <property type="match status" value="1"/>
</dbReference>
<feature type="region of interest" description="Disordered" evidence="2">
    <location>
        <begin position="1"/>
        <end position="46"/>
    </location>
</feature>